<evidence type="ECO:0000256" key="3">
    <source>
        <dbReference type="SAM" id="MobiDB-lite"/>
    </source>
</evidence>
<keyword evidence="2" id="KW-0677">Repeat</keyword>
<dbReference type="AlphaFoldDB" id="A0A9N7VXZ4"/>
<feature type="compositionally biased region" description="Basic and acidic residues" evidence="3">
    <location>
        <begin position="518"/>
        <end position="539"/>
    </location>
</feature>
<feature type="region of interest" description="Disordered" evidence="3">
    <location>
        <begin position="323"/>
        <end position="362"/>
    </location>
</feature>
<keyword evidence="1" id="KW-0433">Leucine-rich repeat</keyword>
<feature type="region of interest" description="Disordered" evidence="3">
    <location>
        <begin position="596"/>
        <end position="617"/>
    </location>
</feature>
<evidence type="ECO:0000313" key="5">
    <source>
        <dbReference type="Proteomes" id="UP001153269"/>
    </source>
</evidence>
<dbReference type="SUPFAM" id="SSF52058">
    <property type="entry name" value="L domain-like"/>
    <property type="match status" value="1"/>
</dbReference>
<sequence length="617" mass="67961">MSPHTLSAVIEKHIRQLCLTDFPCGRGSLRKTVDGAVETETEEADSLLDLLICPHSPWWHDASWSPQAVTLRKLAVLSPERLHTDFIHKYFTVLRIMDEDVSVVDGGLLKFSKLEELVLSANRISEIPADNLPCTLKVLELRGNRLSALSSLTRRPPPQLWYLGLGSNGLGSCQDAADLSGRHWPQLLCLDLGDCEFEDQRALLSALTTLPCLKTLVLEGNPFTLAHSYPGLTVDTLPQLSCLDHSWITPEERHRFQGLAKLSDVTVDQASVTVRVGRVKGIPDPLMSVDETAPDFPVVTYSYFITYEFLTYQTPADQKVAGESKCATEPVTEDGSSDADPQSDKNCEREKSAPDTGELNPEEACCDVAPVWRHSTSKLTWSEHMDFSDTHVHTGSDLGGLKKFLSRGLSLRVEEEKVLSWPAASEDVAGAKPGRPVKEKKGGHERESPIKSGPTKDKSKDKKKKSVSELVQDARFRRSLVSVHVPLQSLVRGHGKVDVLCDLGTLHAESVVEATPTCEKDLEKKMKEEKKKEDKDSKRRGGSGTAQKNTASSKGKGKAGREREADVVPACSSVCDRLQPATVELSVELERWKAESEARGLLHTKQNPKSTETRGLN</sequence>
<feature type="compositionally biased region" description="Polar residues" evidence="3">
    <location>
        <begin position="604"/>
        <end position="617"/>
    </location>
</feature>
<feature type="region of interest" description="Disordered" evidence="3">
    <location>
        <begin position="425"/>
        <end position="469"/>
    </location>
</feature>
<feature type="region of interest" description="Disordered" evidence="3">
    <location>
        <begin position="517"/>
        <end position="571"/>
    </location>
</feature>
<evidence type="ECO:0000256" key="1">
    <source>
        <dbReference type="ARBA" id="ARBA00022614"/>
    </source>
</evidence>
<accession>A0A9N7VXZ4</accession>
<evidence type="ECO:0000256" key="2">
    <source>
        <dbReference type="ARBA" id="ARBA00022737"/>
    </source>
</evidence>
<organism evidence="4 5">
    <name type="scientific">Pleuronectes platessa</name>
    <name type="common">European plaice</name>
    <dbReference type="NCBI Taxonomy" id="8262"/>
    <lineage>
        <taxon>Eukaryota</taxon>
        <taxon>Metazoa</taxon>
        <taxon>Chordata</taxon>
        <taxon>Craniata</taxon>
        <taxon>Vertebrata</taxon>
        <taxon>Euteleostomi</taxon>
        <taxon>Actinopterygii</taxon>
        <taxon>Neopterygii</taxon>
        <taxon>Teleostei</taxon>
        <taxon>Neoteleostei</taxon>
        <taxon>Acanthomorphata</taxon>
        <taxon>Carangaria</taxon>
        <taxon>Pleuronectiformes</taxon>
        <taxon>Pleuronectoidei</taxon>
        <taxon>Pleuronectidae</taxon>
        <taxon>Pleuronectes</taxon>
    </lineage>
</organism>
<comment type="caution">
    <text evidence="4">The sequence shown here is derived from an EMBL/GenBank/DDBJ whole genome shotgun (WGS) entry which is preliminary data.</text>
</comment>
<dbReference type="Proteomes" id="UP001153269">
    <property type="component" value="Unassembled WGS sequence"/>
</dbReference>
<dbReference type="InterPro" id="IPR001611">
    <property type="entry name" value="Leu-rich_rpt"/>
</dbReference>
<evidence type="ECO:0008006" key="6">
    <source>
        <dbReference type="Google" id="ProtNLM"/>
    </source>
</evidence>
<gene>
    <name evidence="4" type="ORF">PLEPLA_LOCUS44260</name>
</gene>
<dbReference type="EMBL" id="CADEAL010004300">
    <property type="protein sequence ID" value="CAB1456476.1"/>
    <property type="molecule type" value="Genomic_DNA"/>
</dbReference>
<dbReference type="Gene3D" id="3.80.10.10">
    <property type="entry name" value="Ribonuclease Inhibitor"/>
    <property type="match status" value="2"/>
</dbReference>
<dbReference type="InterPro" id="IPR032675">
    <property type="entry name" value="LRR_dom_sf"/>
</dbReference>
<reference evidence="4" key="1">
    <citation type="submission" date="2020-03" db="EMBL/GenBank/DDBJ databases">
        <authorList>
            <person name="Weist P."/>
        </authorList>
    </citation>
    <scope>NUCLEOTIDE SEQUENCE</scope>
</reference>
<proteinExistence type="predicted"/>
<evidence type="ECO:0000313" key="4">
    <source>
        <dbReference type="EMBL" id="CAB1456476.1"/>
    </source>
</evidence>
<name>A0A9N7VXZ4_PLEPL</name>
<dbReference type="PANTHER" id="PTHR15454:SF19">
    <property type="entry name" value="LEUCINE-RICH REPEAT-CONTAINING PROTEIN 51"/>
    <property type="match status" value="1"/>
</dbReference>
<keyword evidence="5" id="KW-1185">Reference proteome</keyword>
<dbReference type="PANTHER" id="PTHR15454">
    <property type="entry name" value="NISCHARIN RELATED"/>
    <property type="match status" value="1"/>
</dbReference>
<protein>
    <recommendedName>
        <fullName evidence="6">Leucine-rich repeat-containing protein 43</fullName>
    </recommendedName>
</protein>
<dbReference type="GO" id="GO:0005737">
    <property type="term" value="C:cytoplasm"/>
    <property type="evidence" value="ECO:0007669"/>
    <property type="project" value="TreeGrafter"/>
</dbReference>
<dbReference type="PROSITE" id="PS51450">
    <property type="entry name" value="LRR"/>
    <property type="match status" value="2"/>
</dbReference>
<feature type="compositionally biased region" description="Basic and acidic residues" evidence="3">
    <location>
        <begin position="342"/>
        <end position="353"/>
    </location>
</feature>
<feature type="compositionally biased region" description="Basic and acidic residues" evidence="3">
    <location>
        <begin position="436"/>
        <end position="460"/>
    </location>
</feature>